<dbReference type="PRINTS" id="PR00111">
    <property type="entry name" value="ABHYDROLASE"/>
</dbReference>
<dbReference type="Proteomes" id="UP001064632">
    <property type="component" value="Chromosome"/>
</dbReference>
<reference evidence="3" key="1">
    <citation type="submission" date="2022-09" db="EMBL/GenBank/DDBJ databases">
        <title>Tahibacter sp. nov., isolated from a fresh water.</title>
        <authorList>
            <person name="Baek J.H."/>
            <person name="Lee J.K."/>
            <person name="Kim J.M."/>
            <person name="Jeon C.O."/>
        </authorList>
    </citation>
    <scope>NUCLEOTIDE SEQUENCE</scope>
    <source>
        <strain evidence="3">W38</strain>
    </source>
</reference>
<evidence type="ECO:0000313" key="3">
    <source>
        <dbReference type="EMBL" id="UXI65838.1"/>
    </source>
</evidence>
<accession>A0ABY6B6V7</accession>
<organism evidence="3 4">
    <name type="scientific">Tahibacter amnicola</name>
    <dbReference type="NCBI Taxonomy" id="2976241"/>
    <lineage>
        <taxon>Bacteria</taxon>
        <taxon>Pseudomonadati</taxon>
        <taxon>Pseudomonadota</taxon>
        <taxon>Gammaproteobacteria</taxon>
        <taxon>Lysobacterales</taxon>
        <taxon>Rhodanobacteraceae</taxon>
        <taxon>Tahibacter</taxon>
    </lineage>
</organism>
<dbReference type="Gene3D" id="3.40.50.1820">
    <property type="entry name" value="alpha/beta hydrolase"/>
    <property type="match status" value="1"/>
</dbReference>
<name>A0ABY6B6V7_9GAMM</name>
<keyword evidence="1 3" id="KW-0378">Hydrolase</keyword>
<dbReference type="Pfam" id="PF12697">
    <property type="entry name" value="Abhydrolase_6"/>
    <property type="match status" value="1"/>
</dbReference>
<dbReference type="PROSITE" id="PS51257">
    <property type="entry name" value="PROKAR_LIPOPROTEIN"/>
    <property type="match status" value="1"/>
</dbReference>
<dbReference type="InterPro" id="IPR000073">
    <property type="entry name" value="AB_hydrolase_1"/>
</dbReference>
<evidence type="ECO:0000259" key="2">
    <source>
        <dbReference type="Pfam" id="PF12697"/>
    </source>
</evidence>
<dbReference type="InterPro" id="IPR050266">
    <property type="entry name" value="AB_hydrolase_sf"/>
</dbReference>
<feature type="domain" description="AB hydrolase-1" evidence="2">
    <location>
        <begin position="58"/>
        <end position="292"/>
    </location>
</feature>
<dbReference type="GO" id="GO:0016787">
    <property type="term" value="F:hydrolase activity"/>
    <property type="evidence" value="ECO:0007669"/>
    <property type="project" value="UniProtKB-KW"/>
</dbReference>
<dbReference type="InterPro" id="IPR029058">
    <property type="entry name" value="AB_hydrolase_fold"/>
</dbReference>
<proteinExistence type="predicted"/>
<gene>
    <name evidence="3" type="ORF">N4264_13805</name>
</gene>
<dbReference type="SUPFAM" id="SSF53474">
    <property type="entry name" value="alpha/beta-Hydrolases"/>
    <property type="match status" value="1"/>
</dbReference>
<dbReference type="PANTHER" id="PTHR43798:SF31">
    <property type="entry name" value="AB HYDROLASE SUPERFAMILY PROTEIN YCLE"/>
    <property type="match status" value="1"/>
</dbReference>
<dbReference type="InterPro" id="IPR000639">
    <property type="entry name" value="Epox_hydrolase-like"/>
</dbReference>
<dbReference type="EMBL" id="CP104694">
    <property type="protein sequence ID" value="UXI65838.1"/>
    <property type="molecule type" value="Genomic_DNA"/>
</dbReference>
<dbReference type="PANTHER" id="PTHR43798">
    <property type="entry name" value="MONOACYLGLYCEROL LIPASE"/>
    <property type="match status" value="1"/>
</dbReference>
<dbReference type="RefSeq" id="WP_261692834.1">
    <property type="nucleotide sequence ID" value="NZ_CP104694.1"/>
</dbReference>
<evidence type="ECO:0000313" key="4">
    <source>
        <dbReference type="Proteomes" id="UP001064632"/>
    </source>
</evidence>
<evidence type="ECO:0000256" key="1">
    <source>
        <dbReference type="ARBA" id="ARBA00022801"/>
    </source>
</evidence>
<dbReference type="PRINTS" id="PR00412">
    <property type="entry name" value="EPOXHYDRLASE"/>
</dbReference>
<keyword evidence="4" id="KW-1185">Reference proteome</keyword>
<protein>
    <submittedName>
        <fullName evidence="3">Alpha/beta hydrolase</fullName>
    </submittedName>
</protein>
<sequence>MTTRRFFLSAGAALLLTGCSSTERFRSPRGSPLIPVASVVPVDGGTLHVESVGTGSAVLLIHGGFGDRRMWDAQFTELASRYRVIRVDLRGFGASPTPTAAYDPVGDIATVLDHLGVPKAHFVGNSMGGALAIDVALAHPDRVSSLTVVSSGPNGFPLGEDRPRYAKEIASIVAVFEAATTEGVDRAAALWEAHPMVSVARADRNVAPRLHAMLQDNRQIFLLPFWPDDDKRAVHRLEHIVTPTLLIVGDKDIELVQAAARFASARIPGARLVTMAGTDHLPQMEQPERFNQLLAEFLRTHE</sequence>